<evidence type="ECO:0000256" key="1">
    <source>
        <dbReference type="SAM" id="MobiDB-lite"/>
    </source>
</evidence>
<feature type="non-terminal residue" evidence="2">
    <location>
        <position position="1"/>
    </location>
</feature>
<dbReference type="AlphaFoldDB" id="A0A6J4I0B3"/>
<gene>
    <name evidence="2" type="ORF">AVDCRST_MAG26-1321</name>
</gene>
<feature type="non-terminal residue" evidence="2">
    <location>
        <position position="176"/>
    </location>
</feature>
<proteinExistence type="predicted"/>
<evidence type="ECO:0000313" key="2">
    <source>
        <dbReference type="EMBL" id="CAA9238694.1"/>
    </source>
</evidence>
<keyword evidence="2" id="KW-0808">Transferase</keyword>
<feature type="region of interest" description="Disordered" evidence="1">
    <location>
        <begin position="39"/>
        <end position="69"/>
    </location>
</feature>
<sequence>VAGPHPPDLAYYPVFARAAWPVQSAGHDCAGDGYRRRRRTIGEGARRSVGPRQATRPDRGQGHLKRSRLVPRQAQQISALGHLFAACPGCGHTRGQHTDFSPVFVYCHVGVGGQGDNYRAHRHAPAVYPGSAPMGAPPFEPDAGATCYFMGPVRAAVPRLAALDRSEHGHEQRPGL</sequence>
<name>A0A6J4I0B3_9CHLR</name>
<reference evidence="2" key="1">
    <citation type="submission" date="2020-02" db="EMBL/GenBank/DDBJ databases">
        <authorList>
            <person name="Meier V. D."/>
        </authorList>
    </citation>
    <scope>NUCLEOTIDE SEQUENCE</scope>
    <source>
        <strain evidence="2">AVDCRST_MAG26</strain>
    </source>
</reference>
<dbReference type="EMBL" id="CADCTK010000317">
    <property type="protein sequence ID" value="CAA9238694.1"/>
    <property type="molecule type" value="Genomic_DNA"/>
</dbReference>
<dbReference type="EC" id="2.7.8.5" evidence="2"/>
<accession>A0A6J4I0B3</accession>
<organism evidence="2">
    <name type="scientific">uncultured Chloroflexia bacterium</name>
    <dbReference type="NCBI Taxonomy" id="1672391"/>
    <lineage>
        <taxon>Bacteria</taxon>
        <taxon>Bacillati</taxon>
        <taxon>Chloroflexota</taxon>
        <taxon>Chloroflexia</taxon>
        <taxon>environmental samples</taxon>
    </lineage>
</organism>
<dbReference type="GO" id="GO:0008444">
    <property type="term" value="F:CDP-diacylglycerol-glycerol-3-phosphate 3-phosphatidyltransferase activity"/>
    <property type="evidence" value="ECO:0007669"/>
    <property type="project" value="UniProtKB-EC"/>
</dbReference>
<protein>
    <submittedName>
        <fullName evidence="2">CDP-diacylglycerol--glycerol-3-phosphate 3-phosphatidyltransferase</fullName>
        <ecNumber evidence="2">2.7.8.5</ecNumber>
    </submittedName>
</protein>